<dbReference type="PANTHER" id="PTHR36570:SF3">
    <property type="entry name" value="DISULFIDE BOND FORMATION PROTEIN B"/>
    <property type="match status" value="1"/>
</dbReference>
<keyword evidence="3" id="KW-0143">Chaperone</keyword>
<keyword evidence="3" id="KW-0813">Transport</keyword>
<evidence type="ECO:0000313" key="6">
    <source>
        <dbReference type="Proteomes" id="UP001046350"/>
    </source>
</evidence>
<evidence type="ECO:0000256" key="4">
    <source>
        <dbReference type="SAM" id="Phobius"/>
    </source>
</evidence>
<feature type="disulfide bond" description="Redox-active" evidence="3">
    <location>
        <begin position="36"/>
        <end position="39"/>
    </location>
</feature>
<dbReference type="Proteomes" id="UP001046350">
    <property type="component" value="Chromosome"/>
</dbReference>
<dbReference type="InterPro" id="IPR050183">
    <property type="entry name" value="DsbB"/>
</dbReference>
<proteinExistence type="inferred from homology"/>
<feature type="topological domain" description="Cytoplasmic" evidence="3">
    <location>
        <begin position="157"/>
        <end position="165"/>
    </location>
</feature>
<evidence type="ECO:0000256" key="3">
    <source>
        <dbReference type="HAMAP-Rule" id="MF_00286"/>
    </source>
</evidence>
<evidence type="ECO:0000256" key="1">
    <source>
        <dbReference type="ARBA" id="ARBA00022982"/>
    </source>
</evidence>
<comment type="similarity">
    <text evidence="3">Belongs to the DsbB family.</text>
</comment>
<keyword evidence="3" id="KW-1015">Disulfide bond</keyword>
<dbReference type="HAMAP" id="MF_00286">
    <property type="entry name" value="DsbB"/>
    <property type="match status" value="1"/>
</dbReference>
<protein>
    <recommendedName>
        <fullName evidence="3">Disulfide bond formation protein B</fullName>
    </recommendedName>
    <alternativeName>
        <fullName evidence="3">Disulfide oxidoreductase</fullName>
    </alternativeName>
</protein>
<organism evidence="5 6">
    <name type="scientific">Pseudomonas fakonensis</name>
    <dbReference type="NCBI Taxonomy" id="2842355"/>
    <lineage>
        <taxon>Bacteria</taxon>
        <taxon>Pseudomonadati</taxon>
        <taxon>Pseudomonadota</taxon>
        <taxon>Gammaproteobacteria</taxon>
        <taxon>Pseudomonadales</taxon>
        <taxon>Pseudomonadaceae</taxon>
        <taxon>Pseudomonas</taxon>
    </lineage>
</organism>
<accession>A0ABX8N4S5</accession>
<comment type="subcellular location">
    <subcellularLocation>
        <location evidence="3">Cell membrane</location>
        <topology evidence="3">Multi-pass membrane protein</topology>
    </subcellularLocation>
</comment>
<keyword evidence="3 4" id="KW-0472">Membrane</keyword>
<feature type="transmembrane region" description="Helical" evidence="4">
    <location>
        <begin position="40"/>
        <end position="58"/>
    </location>
</feature>
<dbReference type="PANTHER" id="PTHR36570">
    <property type="entry name" value="DISULFIDE BOND FORMATION PROTEIN B"/>
    <property type="match status" value="1"/>
</dbReference>
<evidence type="ECO:0000256" key="2">
    <source>
        <dbReference type="ARBA" id="ARBA00023284"/>
    </source>
</evidence>
<keyword evidence="2 3" id="KW-0676">Redox-active center</keyword>
<comment type="function">
    <text evidence="3">Required for disulfide bond formation in some periplasmic proteins. Acts by oxidizing the DsbA protein.</text>
</comment>
<keyword evidence="1 3" id="KW-0249">Electron transport</keyword>
<dbReference type="InterPro" id="IPR003752">
    <property type="entry name" value="DiS_bond_form_DsbB/BdbC"/>
</dbReference>
<feature type="transmembrane region" description="Helical" evidence="4">
    <location>
        <begin position="138"/>
        <end position="159"/>
    </location>
</feature>
<dbReference type="RefSeq" id="WP_217840894.1">
    <property type="nucleotide sequence ID" value="NZ_CP077076.1"/>
</dbReference>
<keyword evidence="3 4" id="KW-0812">Transmembrane</keyword>
<gene>
    <name evidence="3" type="primary">dsbB</name>
    <name evidence="5" type="ORF">KSS94_26085</name>
</gene>
<reference evidence="5" key="1">
    <citation type="journal article" date="2021" name="Microorganisms">
        <title>The Ever-Expanding Pseudomonas Genus: Description of 43 New Species and Partition of the Pseudomonas putida Group.</title>
        <authorList>
            <person name="Girard L."/>
            <person name="Lood C."/>
            <person name="Hofte M."/>
            <person name="Vandamme P."/>
            <person name="Rokni-Zadeh H."/>
            <person name="van Noort V."/>
            <person name="Lavigne R."/>
            <person name="De Mot R."/>
        </authorList>
    </citation>
    <scope>NUCLEOTIDE SEQUENCE</scope>
    <source>
        <strain evidence="5">COW40</strain>
    </source>
</reference>
<feature type="transmembrane region" description="Helical" evidence="4">
    <location>
        <begin position="70"/>
        <end position="89"/>
    </location>
</feature>
<feature type="topological domain" description="Cytoplasmic" evidence="3">
    <location>
        <begin position="1"/>
        <end position="9"/>
    </location>
</feature>
<comment type="caution">
    <text evidence="3">Lacks conserved residue(s) required for the propagation of feature annotation.</text>
</comment>
<keyword evidence="3" id="KW-1003">Cell membrane</keyword>
<feature type="topological domain" description="Periplasmic" evidence="3">
    <location>
        <begin position="27"/>
        <end position="44"/>
    </location>
</feature>
<dbReference type="EMBL" id="CP077076">
    <property type="protein sequence ID" value="QXH51361.1"/>
    <property type="molecule type" value="Genomic_DNA"/>
</dbReference>
<dbReference type="InterPro" id="IPR022920">
    <property type="entry name" value="Disulphide_bond_form_DsbB"/>
</dbReference>
<keyword evidence="3" id="KW-0560">Oxidoreductase</keyword>
<keyword evidence="6" id="KW-1185">Reference proteome</keyword>
<keyword evidence="3 4" id="KW-1133">Transmembrane helix</keyword>
<sequence>MSPARLRSFFFPALLVSLAVLVASFGLEPVVGLQPCALCLSQRLMLGLYALVCLLALLQRPGERGRRGYVWLALACASAGALLAARHVWLQGGPLPPPGCPLPLLEQPLAEVLIGLLWGSADCVSISWSFLDLTLPEWSLLAFVLLALPPLTALLAYRFRQLAAV</sequence>
<name>A0ABX8N4S5_9PSED</name>
<dbReference type="Pfam" id="PF02600">
    <property type="entry name" value="DsbB"/>
    <property type="match status" value="1"/>
</dbReference>
<evidence type="ECO:0000313" key="5">
    <source>
        <dbReference type="EMBL" id="QXH51361.1"/>
    </source>
</evidence>
<feature type="topological domain" description="Cytoplasmic" evidence="3">
    <location>
        <begin position="62"/>
        <end position="67"/>
    </location>
</feature>